<dbReference type="STRING" id="1777138.AWB77_03330"/>
<keyword evidence="3" id="KW-1185">Reference proteome</keyword>
<keyword evidence="1" id="KW-1133">Transmembrane helix</keyword>
<evidence type="ECO:0000313" key="2">
    <source>
        <dbReference type="EMBL" id="SAK74459.1"/>
    </source>
</evidence>
<feature type="transmembrane region" description="Helical" evidence="1">
    <location>
        <begin position="20"/>
        <end position="41"/>
    </location>
</feature>
<evidence type="ECO:0000256" key="1">
    <source>
        <dbReference type="SAM" id="Phobius"/>
    </source>
</evidence>
<keyword evidence="1" id="KW-0472">Membrane</keyword>
<accession>A0A158BWG7</accession>
<comment type="caution">
    <text evidence="2">The sequence shown here is derived from an EMBL/GenBank/DDBJ whole genome shotgun (WGS) entry which is preliminary data.</text>
</comment>
<evidence type="ECO:0000313" key="3">
    <source>
        <dbReference type="Proteomes" id="UP000054903"/>
    </source>
</evidence>
<sequence>MEGLDLKMMNFVLGFFREYWPAVFASAFAWYGAPVMGKWLARMTEKLWPDDADEASK</sequence>
<proteinExistence type="predicted"/>
<keyword evidence="1" id="KW-0812">Transmembrane</keyword>
<dbReference type="AlphaFoldDB" id="A0A158BWG7"/>
<dbReference type="EMBL" id="FCNX02000008">
    <property type="protein sequence ID" value="SAK74459.1"/>
    <property type="molecule type" value="Genomic_DNA"/>
</dbReference>
<dbReference type="Proteomes" id="UP000054903">
    <property type="component" value="Unassembled WGS sequence"/>
</dbReference>
<gene>
    <name evidence="2" type="ORF">AWB77_03330</name>
</gene>
<protein>
    <submittedName>
        <fullName evidence="2">Uncharacterized protein</fullName>
    </submittedName>
</protein>
<name>A0A158BWG7_9BURK</name>
<organism evidence="2 3">
    <name type="scientific">Caballeronia fortuita</name>
    <dbReference type="NCBI Taxonomy" id="1777138"/>
    <lineage>
        <taxon>Bacteria</taxon>
        <taxon>Pseudomonadati</taxon>
        <taxon>Pseudomonadota</taxon>
        <taxon>Betaproteobacteria</taxon>
        <taxon>Burkholderiales</taxon>
        <taxon>Burkholderiaceae</taxon>
        <taxon>Caballeronia</taxon>
    </lineage>
</organism>
<reference evidence="2" key="1">
    <citation type="submission" date="2016-01" db="EMBL/GenBank/DDBJ databases">
        <authorList>
            <person name="Peeters C."/>
        </authorList>
    </citation>
    <scope>NUCLEOTIDE SEQUENCE</scope>
    <source>
        <strain evidence="2">LMG 29320</strain>
    </source>
</reference>